<name>A0A9P4PVC2_9PLEO</name>
<reference evidence="3" key="1">
    <citation type="journal article" date="2020" name="Stud. Mycol.">
        <title>101 Dothideomycetes genomes: a test case for predicting lifestyles and emergence of pathogens.</title>
        <authorList>
            <person name="Haridas S."/>
            <person name="Albert R."/>
            <person name="Binder M."/>
            <person name="Bloem J."/>
            <person name="Labutti K."/>
            <person name="Salamov A."/>
            <person name="Andreopoulos B."/>
            <person name="Baker S."/>
            <person name="Barry K."/>
            <person name="Bills G."/>
            <person name="Bluhm B."/>
            <person name="Cannon C."/>
            <person name="Castanera R."/>
            <person name="Culley D."/>
            <person name="Daum C."/>
            <person name="Ezra D."/>
            <person name="Gonzalez J."/>
            <person name="Henrissat B."/>
            <person name="Kuo A."/>
            <person name="Liang C."/>
            <person name="Lipzen A."/>
            <person name="Lutzoni F."/>
            <person name="Magnuson J."/>
            <person name="Mondo S."/>
            <person name="Nolan M."/>
            <person name="Ohm R."/>
            <person name="Pangilinan J."/>
            <person name="Park H.-J."/>
            <person name="Ramirez L."/>
            <person name="Alfaro M."/>
            <person name="Sun H."/>
            <person name="Tritt A."/>
            <person name="Yoshinaga Y."/>
            <person name="Zwiers L.-H."/>
            <person name="Turgeon B."/>
            <person name="Goodwin S."/>
            <person name="Spatafora J."/>
            <person name="Crous P."/>
            <person name="Grigoriev I."/>
        </authorList>
    </citation>
    <scope>NUCLEOTIDE SEQUENCE</scope>
    <source>
        <strain evidence="3">CBS 690.94</strain>
    </source>
</reference>
<dbReference type="Pfam" id="PF07716">
    <property type="entry name" value="bZIP_2"/>
    <property type="match status" value="1"/>
</dbReference>
<feature type="compositionally biased region" description="Polar residues" evidence="1">
    <location>
        <begin position="10"/>
        <end position="22"/>
    </location>
</feature>
<dbReference type="PROSITE" id="PS00036">
    <property type="entry name" value="BZIP_BASIC"/>
    <property type="match status" value="1"/>
</dbReference>
<dbReference type="InterPro" id="IPR004827">
    <property type="entry name" value="bZIP"/>
</dbReference>
<dbReference type="OrthoDB" id="2245989at2759"/>
<dbReference type="InterPro" id="IPR046347">
    <property type="entry name" value="bZIP_sf"/>
</dbReference>
<evidence type="ECO:0000313" key="3">
    <source>
        <dbReference type="EMBL" id="KAF2449594.1"/>
    </source>
</evidence>
<feature type="region of interest" description="Disordered" evidence="1">
    <location>
        <begin position="1"/>
        <end position="57"/>
    </location>
</feature>
<accession>A0A9P4PVC2</accession>
<sequence>MVPSAGAMLSISSCQSHATSKPSSRRANEIVEGQEPGIKPKKVNSEIRKQQNRIASRNYREKRKKKLQYLQQLLKDGESPEEAARAVEDVHQERMVTPECHIQTQSAPAFTLPSNARLPPSAVTSGNSIDPIFSTATTSYDRQFGRPSQDYATYEGTWNNAMYEHPPNVNMSTWNVPIWIPNVEYTPSVSSGAEDLYTPPQHTHRTCEQLPTPPQQSRTPDPDFLDLGSYGHCRRFDSQQTMGISNVCLPPSAAASPFSYTRYTGPA</sequence>
<gene>
    <name evidence="3" type="ORF">P171DRAFT_196254</name>
</gene>
<feature type="domain" description="BZIP" evidence="2">
    <location>
        <begin position="48"/>
        <end position="62"/>
    </location>
</feature>
<comment type="caution">
    <text evidence="3">The sequence shown here is derived from an EMBL/GenBank/DDBJ whole genome shotgun (WGS) entry which is preliminary data.</text>
</comment>
<proteinExistence type="predicted"/>
<dbReference type="Gene3D" id="1.20.5.170">
    <property type="match status" value="1"/>
</dbReference>
<dbReference type="AlphaFoldDB" id="A0A9P4PVC2"/>
<evidence type="ECO:0000313" key="4">
    <source>
        <dbReference type="Proteomes" id="UP000799764"/>
    </source>
</evidence>
<dbReference type="SUPFAM" id="SSF57959">
    <property type="entry name" value="Leucine zipper domain"/>
    <property type="match status" value="1"/>
</dbReference>
<dbReference type="EMBL" id="MU001494">
    <property type="protein sequence ID" value="KAF2449594.1"/>
    <property type="molecule type" value="Genomic_DNA"/>
</dbReference>
<dbReference type="Proteomes" id="UP000799764">
    <property type="component" value="Unassembled WGS sequence"/>
</dbReference>
<feature type="region of interest" description="Disordered" evidence="1">
    <location>
        <begin position="195"/>
        <end position="223"/>
    </location>
</feature>
<organism evidence="3 4">
    <name type="scientific">Karstenula rhodostoma CBS 690.94</name>
    <dbReference type="NCBI Taxonomy" id="1392251"/>
    <lineage>
        <taxon>Eukaryota</taxon>
        <taxon>Fungi</taxon>
        <taxon>Dikarya</taxon>
        <taxon>Ascomycota</taxon>
        <taxon>Pezizomycotina</taxon>
        <taxon>Dothideomycetes</taxon>
        <taxon>Pleosporomycetidae</taxon>
        <taxon>Pleosporales</taxon>
        <taxon>Massarineae</taxon>
        <taxon>Didymosphaeriaceae</taxon>
        <taxon>Karstenula</taxon>
    </lineage>
</organism>
<evidence type="ECO:0000256" key="1">
    <source>
        <dbReference type="SAM" id="MobiDB-lite"/>
    </source>
</evidence>
<keyword evidence="4" id="KW-1185">Reference proteome</keyword>
<dbReference type="GO" id="GO:0003700">
    <property type="term" value="F:DNA-binding transcription factor activity"/>
    <property type="evidence" value="ECO:0007669"/>
    <property type="project" value="InterPro"/>
</dbReference>
<protein>
    <recommendedName>
        <fullName evidence="2">BZIP domain-containing protein</fullName>
    </recommendedName>
</protein>
<dbReference type="CDD" id="cd14688">
    <property type="entry name" value="bZIP_YAP"/>
    <property type="match status" value="1"/>
</dbReference>
<evidence type="ECO:0000259" key="2">
    <source>
        <dbReference type="PROSITE" id="PS00036"/>
    </source>
</evidence>